<accession>A0A6J4QJV7</accession>
<evidence type="ECO:0000313" key="1">
    <source>
        <dbReference type="EMBL" id="CAA9444181.1"/>
    </source>
</evidence>
<feature type="non-terminal residue" evidence="1">
    <location>
        <position position="34"/>
    </location>
</feature>
<sequence>MFHNPYKRLLSVAILGGSALAVQAQMAQNPLLSR</sequence>
<proteinExistence type="predicted"/>
<name>A0A6J4QJV7_9BURK</name>
<reference evidence="1" key="1">
    <citation type="submission" date="2020-02" db="EMBL/GenBank/DDBJ databases">
        <authorList>
            <person name="Meier V. D."/>
        </authorList>
    </citation>
    <scope>NUCLEOTIDE SEQUENCE</scope>
    <source>
        <strain evidence="1">AVDCRST_MAG51</strain>
    </source>
</reference>
<protein>
    <submittedName>
        <fullName evidence="1">Uncharacterized protein</fullName>
    </submittedName>
</protein>
<dbReference type="EMBL" id="CADCUX010000768">
    <property type="protein sequence ID" value="CAA9444181.1"/>
    <property type="molecule type" value="Genomic_DNA"/>
</dbReference>
<gene>
    <name evidence="1" type="ORF">AVDCRST_MAG51-3510</name>
</gene>
<dbReference type="AlphaFoldDB" id="A0A6J4QJV7"/>
<organism evidence="1">
    <name type="scientific">uncultured Ramlibacter sp</name>
    <dbReference type="NCBI Taxonomy" id="260755"/>
    <lineage>
        <taxon>Bacteria</taxon>
        <taxon>Pseudomonadati</taxon>
        <taxon>Pseudomonadota</taxon>
        <taxon>Betaproteobacteria</taxon>
        <taxon>Burkholderiales</taxon>
        <taxon>Comamonadaceae</taxon>
        <taxon>Ramlibacter</taxon>
        <taxon>environmental samples</taxon>
    </lineage>
</organism>